<evidence type="ECO:0000313" key="2">
    <source>
        <dbReference type="EMBL" id="MQL93419.1"/>
    </source>
</evidence>
<accession>A0A843VQ63</accession>
<comment type="caution">
    <text evidence="2">The sequence shown here is derived from an EMBL/GenBank/DDBJ whole genome shotgun (WGS) entry which is preliminary data.</text>
</comment>
<gene>
    <name evidence="2" type="ORF">Taro_026068</name>
</gene>
<feature type="domain" description="Saccharopine dehydrogenase NADP binding" evidence="1">
    <location>
        <begin position="39"/>
        <end position="132"/>
    </location>
</feature>
<name>A0A843VQ63_COLES</name>
<feature type="non-terminal residue" evidence="2">
    <location>
        <position position="1"/>
    </location>
</feature>
<evidence type="ECO:0000259" key="1">
    <source>
        <dbReference type="Pfam" id="PF03435"/>
    </source>
</evidence>
<proteinExistence type="predicted"/>
<dbReference type="Gene3D" id="3.40.50.720">
    <property type="entry name" value="NAD(P)-binding Rossmann-like Domain"/>
    <property type="match status" value="1"/>
</dbReference>
<sequence>MARASLHFSNRQVLAAALPGGGGRGVEPPLPVKARQPKVLILGGTGRVGGSTARALSKFCPSLRLLIAGRNRDKGASLVSTLGENSEFVEIDVGNVKTLEAALNGVDLVVHAAGPFQQEEKCNVLETAIATKDVVSPDLTYGIDNGAKSQEVEKKVLWSVRIASACREVGRLSPGILPGMTPFDGQGEALASCAMLLALNGGTEMSLGPRVGLAQGPITYVDVCDDTDYAWRAKTFHNKAVDAGVPAITTAGIYPGVSN</sequence>
<dbReference type="PANTHER" id="PTHR43796">
    <property type="entry name" value="CARBOXYNORSPERMIDINE SYNTHASE"/>
    <property type="match status" value="1"/>
</dbReference>
<keyword evidence="3" id="KW-1185">Reference proteome</keyword>
<dbReference type="SUPFAM" id="SSF51735">
    <property type="entry name" value="NAD(P)-binding Rossmann-fold domains"/>
    <property type="match status" value="1"/>
</dbReference>
<dbReference type="PANTHER" id="PTHR43796:SF2">
    <property type="entry name" value="CARBOXYNORSPERMIDINE SYNTHASE"/>
    <property type="match status" value="1"/>
</dbReference>
<dbReference type="InterPro" id="IPR036291">
    <property type="entry name" value="NAD(P)-bd_dom_sf"/>
</dbReference>
<organism evidence="2 3">
    <name type="scientific">Colocasia esculenta</name>
    <name type="common">Wild taro</name>
    <name type="synonym">Arum esculentum</name>
    <dbReference type="NCBI Taxonomy" id="4460"/>
    <lineage>
        <taxon>Eukaryota</taxon>
        <taxon>Viridiplantae</taxon>
        <taxon>Streptophyta</taxon>
        <taxon>Embryophyta</taxon>
        <taxon>Tracheophyta</taxon>
        <taxon>Spermatophyta</taxon>
        <taxon>Magnoliopsida</taxon>
        <taxon>Liliopsida</taxon>
        <taxon>Araceae</taxon>
        <taxon>Aroideae</taxon>
        <taxon>Colocasieae</taxon>
        <taxon>Colocasia</taxon>
    </lineage>
</organism>
<dbReference type="AlphaFoldDB" id="A0A843VQ63"/>
<reference evidence="2" key="1">
    <citation type="submission" date="2017-07" db="EMBL/GenBank/DDBJ databases">
        <title>Taro Niue Genome Assembly and Annotation.</title>
        <authorList>
            <person name="Atibalentja N."/>
            <person name="Keating K."/>
            <person name="Fields C.J."/>
        </authorList>
    </citation>
    <scope>NUCLEOTIDE SEQUENCE</scope>
    <source>
        <strain evidence="2">Niue_2</strain>
        <tissue evidence="2">Leaf</tissue>
    </source>
</reference>
<dbReference type="EMBL" id="NMUH01001560">
    <property type="protein sequence ID" value="MQL93419.1"/>
    <property type="molecule type" value="Genomic_DNA"/>
</dbReference>
<dbReference type="OrthoDB" id="10268090at2759"/>
<protein>
    <recommendedName>
        <fullName evidence="1">Saccharopine dehydrogenase NADP binding domain-containing protein</fullName>
    </recommendedName>
</protein>
<dbReference type="InterPro" id="IPR005097">
    <property type="entry name" value="Sacchrp_dh_NADP-bd"/>
</dbReference>
<dbReference type="Proteomes" id="UP000652761">
    <property type="component" value="Unassembled WGS sequence"/>
</dbReference>
<evidence type="ECO:0000313" key="3">
    <source>
        <dbReference type="Proteomes" id="UP000652761"/>
    </source>
</evidence>
<dbReference type="Pfam" id="PF03435">
    <property type="entry name" value="Sacchrp_dh_NADP"/>
    <property type="match status" value="1"/>
</dbReference>